<name>A0A0K2UA27_LEPSM</name>
<feature type="non-terminal residue" evidence="1">
    <location>
        <position position="1"/>
    </location>
</feature>
<accession>A0A0K2UA27</accession>
<dbReference type="EMBL" id="HACA01017732">
    <property type="protein sequence ID" value="CDW35093.1"/>
    <property type="molecule type" value="Transcribed_RNA"/>
</dbReference>
<organism evidence="1">
    <name type="scientific">Lepeophtheirus salmonis</name>
    <name type="common">Salmon louse</name>
    <name type="synonym">Caligus salmonis</name>
    <dbReference type="NCBI Taxonomy" id="72036"/>
    <lineage>
        <taxon>Eukaryota</taxon>
        <taxon>Metazoa</taxon>
        <taxon>Ecdysozoa</taxon>
        <taxon>Arthropoda</taxon>
        <taxon>Crustacea</taxon>
        <taxon>Multicrustacea</taxon>
        <taxon>Hexanauplia</taxon>
        <taxon>Copepoda</taxon>
        <taxon>Siphonostomatoida</taxon>
        <taxon>Caligidae</taxon>
        <taxon>Lepeophtheirus</taxon>
    </lineage>
</organism>
<evidence type="ECO:0000313" key="1">
    <source>
        <dbReference type="EMBL" id="CDW35093.1"/>
    </source>
</evidence>
<protein>
    <submittedName>
        <fullName evidence="1">Uncharacterized protein</fullName>
    </submittedName>
</protein>
<dbReference type="AlphaFoldDB" id="A0A0K2UA27"/>
<reference evidence="1" key="1">
    <citation type="submission" date="2014-05" db="EMBL/GenBank/DDBJ databases">
        <authorList>
            <person name="Chronopoulou M."/>
        </authorList>
    </citation>
    <scope>NUCLEOTIDE SEQUENCE</scope>
    <source>
        <tissue evidence="1">Whole organism</tissue>
    </source>
</reference>
<sequence length="79" mass="9498">NRKNYHCLYCTLRGNMTWTEENMYRSAKTYLTCHQRPYLVMKIMYILAIRKKENENHHGHPDNLKNVLEESNLAVMTSH</sequence>
<proteinExistence type="predicted"/>